<proteinExistence type="predicted"/>
<evidence type="ECO:0000313" key="2">
    <source>
        <dbReference type="Proteomes" id="UP001152607"/>
    </source>
</evidence>
<gene>
    <name evidence="1" type="ORF">PDIGIT_LOCUS10200</name>
</gene>
<protein>
    <submittedName>
        <fullName evidence="1">Uncharacterized protein</fullName>
    </submittedName>
</protein>
<name>A0A9W4ULA4_9PLEO</name>
<reference evidence="1" key="1">
    <citation type="submission" date="2023-01" db="EMBL/GenBank/DDBJ databases">
        <authorList>
            <person name="Van Ghelder C."/>
            <person name="Rancurel C."/>
        </authorList>
    </citation>
    <scope>NUCLEOTIDE SEQUENCE</scope>
    <source>
        <strain evidence="1">CNCM I-4278</strain>
    </source>
</reference>
<dbReference type="AlphaFoldDB" id="A0A9W4ULA4"/>
<organism evidence="1 2">
    <name type="scientific">Periconia digitata</name>
    <dbReference type="NCBI Taxonomy" id="1303443"/>
    <lineage>
        <taxon>Eukaryota</taxon>
        <taxon>Fungi</taxon>
        <taxon>Dikarya</taxon>
        <taxon>Ascomycota</taxon>
        <taxon>Pezizomycotina</taxon>
        <taxon>Dothideomycetes</taxon>
        <taxon>Pleosporomycetidae</taxon>
        <taxon>Pleosporales</taxon>
        <taxon>Massarineae</taxon>
        <taxon>Periconiaceae</taxon>
        <taxon>Periconia</taxon>
    </lineage>
</organism>
<accession>A0A9W4ULA4</accession>
<evidence type="ECO:0000313" key="1">
    <source>
        <dbReference type="EMBL" id="CAI6337092.1"/>
    </source>
</evidence>
<keyword evidence="2" id="KW-1185">Reference proteome</keyword>
<dbReference type="EMBL" id="CAOQHR010000007">
    <property type="protein sequence ID" value="CAI6337092.1"/>
    <property type="molecule type" value="Genomic_DNA"/>
</dbReference>
<dbReference type="Proteomes" id="UP001152607">
    <property type="component" value="Unassembled WGS sequence"/>
</dbReference>
<comment type="caution">
    <text evidence="1">The sequence shown here is derived from an EMBL/GenBank/DDBJ whole genome shotgun (WGS) entry which is preliminary data.</text>
</comment>
<sequence length="55" mass="6214">MWKRIKKRGGKEARKRNTPSLIARKQNFSIKAGPHLTLRTLSNPLLTPGNVTGFQ</sequence>